<reference evidence="2" key="1">
    <citation type="submission" date="2022-07" db="EMBL/GenBank/DDBJ databases">
        <title>Genome Sequence of Physisporinus lineatus.</title>
        <authorList>
            <person name="Buettner E."/>
        </authorList>
    </citation>
    <scope>NUCLEOTIDE SEQUENCE</scope>
    <source>
        <strain evidence="2">VT162</strain>
    </source>
</reference>
<protein>
    <recommendedName>
        <fullName evidence="4">Rho termination factor N-terminal domain-containing protein</fullName>
    </recommendedName>
</protein>
<gene>
    <name evidence="2" type="ORF">NLI96_g11025</name>
</gene>
<name>A0AAD5UWS8_9APHY</name>
<evidence type="ECO:0000313" key="2">
    <source>
        <dbReference type="EMBL" id="KAJ3476633.1"/>
    </source>
</evidence>
<feature type="compositionally biased region" description="Polar residues" evidence="1">
    <location>
        <begin position="130"/>
        <end position="141"/>
    </location>
</feature>
<organism evidence="2 3">
    <name type="scientific">Meripilus lineatus</name>
    <dbReference type="NCBI Taxonomy" id="2056292"/>
    <lineage>
        <taxon>Eukaryota</taxon>
        <taxon>Fungi</taxon>
        <taxon>Dikarya</taxon>
        <taxon>Basidiomycota</taxon>
        <taxon>Agaricomycotina</taxon>
        <taxon>Agaricomycetes</taxon>
        <taxon>Polyporales</taxon>
        <taxon>Meripilaceae</taxon>
        <taxon>Meripilus</taxon>
    </lineage>
</organism>
<sequence length="700" mass="76716">MASNVESGATIPEKPPVDLSKMTVPQLKALCKERRIPGYSKLGKTALIQTLSEVIPNRAALTPLNIGDGTNVGAPVEVTRKQPEVTKVKNQKSGRDKKLQEDRPVETAVVSLAPFANSDCVQPAISRLASKNPSTASQDVTLATPGPPDLQMGKFAERDNSSSSATSHIALGGPSTQALSTDQTQRESTVPNKRPIDSVLQNRPHQKKIRVEHIPCAVPGTLAPTRLASNSAEPSVPLLAPSSAIPNVTSKVQLLHSSGKRFKPLVLKKPFLVSANPPSISKRRPSAPSAKTVPLAYLDFPPAALDISAPKPISLPPSLSQRSRVQSWAVILSGISDEERRKCVLSSRMIRYAVYLSATHILKTKFSGKRLERDTKKVNPAMTNMWPYLRAREAEVSERQAAYKKSFLAKLFPGFSPLCNKLWRSPDHDKQLSIALRFVMTRLWFSVSIGGDRKSDWLSGVVQDVQEVVPQEIWRVSVRKPQDTRVDVVYVLEATCEAVGCDLSSKEDDNQQDNDKKWPLRADWSAYIQLQMDPSRGLPSGSLLSHLKWAHCEEYDKGISKLWLKRIASEGPLGDGKKTVAERYVLACVVGNSISGGWMATTQMAQEFAGMPSRADATNAKAREPNLGLFLPGHHHVESVHFTVSGGRALHPALASVQTLHREYFVLRDNGMEVGNEEEGVYATWMNLLQCDSKGIALDL</sequence>
<comment type="caution">
    <text evidence="2">The sequence shown here is derived from an EMBL/GenBank/DDBJ whole genome shotgun (WGS) entry which is preliminary data.</text>
</comment>
<evidence type="ECO:0008006" key="4">
    <source>
        <dbReference type="Google" id="ProtNLM"/>
    </source>
</evidence>
<accession>A0AAD5UWS8</accession>
<feature type="region of interest" description="Disordered" evidence="1">
    <location>
        <begin position="130"/>
        <end position="197"/>
    </location>
</feature>
<dbReference type="Gene3D" id="1.10.720.30">
    <property type="entry name" value="SAP domain"/>
    <property type="match status" value="1"/>
</dbReference>
<keyword evidence="3" id="KW-1185">Reference proteome</keyword>
<proteinExistence type="predicted"/>
<feature type="compositionally biased region" description="Polar residues" evidence="1">
    <location>
        <begin position="174"/>
        <end position="191"/>
    </location>
</feature>
<evidence type="ECO:0000313" key="3">
    <source>
        <dbReference type="Proteomes" id="UP001212997"/>
    </source>
</evidence>
<dbReference type="Proteomes" id="UP001212997">
    <property type="component" value="Unassembled WGS sequence"/>
</dbReference>
<evidence type="ECO:0000256" key="1">
    <source>
        <dbReference type="SAM" id="MobiDB-lite"/>
    </source>
</evidence>
<dbReference type="EMBL" id="JANAWD010000685">
    <property type="protein sequence ID" value="KAJ3476633.1"/>
    <property type="molecule type" value="Genomic_DNA"/>
</dbReference>
<dbReference type="AlphaFoldDB" id="A0AAD5UWS8"/>
<dbReference type="InterPro" id="IPR036361">
    <property type="entry name" value="SAP_dom_sf"/>
</dbReference>